<dbReference type="Proteomes" id="UP000229370">
    <property type="component" value="Unassembled WGS sequence"/>
</dbReference>
<dbReference type="Gene3D" id="2.40.50.90">
    <property type="match status" value="1"/>
</dbReference>
<dbReference type="SUPFAM" id="SSF50199">
    <property type="entry name" value="Staphylococcal nuclease"/>
    <property type="match status" value="1"/>
</dbReference>
<evidence type="ECO:0000313" key="3">
    <source>
        <dbReference type="Proteomes" id="UP000229370"/>
    </source>
</evidence>
<dbReference type="AlphaFoldDB" id="A0A2M8GLG0"/>
<proteinExistence type="predicted"/>
<comment type="caution">
    <text evidence="2">The sequence shown here is derived from an EMBL/GenBank/DDBJ whole genome shotgun (WGS) entry which is preliminary data.</text>
</comment>
<dbReference type="InterPro" id="IPR035437">
    <property type="entry name" value="SNase_OB-fold_sf"/>
</dbReference>
<evidence type="ECO:0000259" key="1">
    <source>
        <dbReference type="PROSITE" id="PS50830"/>
    </source>
</evidence>
<reference evidence="3" key="1">
    <citation type="submission" date="2017-09" db="EMBL/GenBank/DDBJ databases">
        <title>Depth-based differentiation of microbial function through sediment-hosted aquifers and enrichment of novel symbionts in the deep terrestrial subsurface.</title>
        <authorList>
            <person name="Probst A.J."/>
            <person name="Ladd B."/>
            <person name="Jarett J.K."/>
            <person name="Geller-Mcgrath D.E."/>
            <person name="Sieber C.M.K."/>
            <person name="Emerson J.B."/>
            <person name="Anantharaman K."/>
            <person name="Thomas B.C."/>
            <person name="Malmstrom R."/>
            <person name="Stieglmeier M."/>
            <person name="Klingl A."/>
            <person name="Woyke T."/>
            <person name="Ryan C.M."/>
            <person name="Banfield J.F."/>
        </authorList>
    </citation>
    <scope>NUCLEOTIDE SEQUENCE [LARGE SCALE GENOMIC DNA]</scope>
</reference>
<dbReference type="Pfam" id="PF00565">
    <property type="entry name" value="SNase"/>
    <property type="match status" value="1"/>
</dbReference>
<gene>
    <name evidence="2" type="ORF">CO007_04970</name>
</gene>
<evidence type="ECO:0000313" key="2">
    <source>
        <dbReference type="EMBL" id="PJC81388.1"/>
    </source>
</evidence>
<accession>A0A2M8GLG0</accession>
<sequence>MLSIGLNIYFVKNKIVPSQKETQTKLVTITGVIDGDTFDTNDGERIRLFEIDAPEYPKGCMGVDAKARLETLILNKKVAIEKIKKDNFGRILGYIYLDKLLLNEVLTEEGHFTPQRCKVIFQRIYTFLMFFDNLRCQQQIFYI</sequence>
<dbReference type="PROSITE" id="PS50830">
    <property type="entry name" value="TNASE_3"/>
    <property type="match status" value="1"/>
</dbReference>
<feature type="domain" description="TNase-like" evidence="1">
    <location>
        <begin position="23"/>
        <end position="110"/>
    </location>
</feature>
<dbReference type="InterPro" id="IPR016071">
    <property type="entry name" value="Staphylococal_nuclease_OB-fold"/>
</dbReference>
<protein>
    <recommendedName>
        <fullName evidence="1">TNase-like domain-containing protein</fullName>
    </recommendedName>
</protein>
<name>A0A2M8GLG0_9BACT</name>
<dbReference type="SMART" id="SM00318">
    <property type="entry name" value="SNc"/>
    <property type="match status" value="1"/>
</dbReference>
<organism evidence="2 3">
    <name type="scientific">Candidatus Roizmanbacteria bacterium CG_4_8_14_3_um_filter_36_10</name>
    <dbReference type="NCBI Taxonomy" id="1974834"/>
    <lineage>
        <taxon>Bacteria</taxon>
        <taxon>Candidatus Roizmaniibacteriota</taxon>
    </lineage>
</organism>
<dbReference type="EMBL" id="PFQK01000087">
    <property type="protein sequence ID" value="PJC81388.1"/>
    <property type="molecule type" value="Genomic_DNA"/>
</dbReference>